<dbReference type="EMBL" id="FMYL01000011">
    <property type="protein sequence ID" value="SDC17142.1"/>
    <property type="molecule type" value="Genomic_DNA"/>
</dbReference>
<keyword evidence="2 9" id="KW-0963">Cytoplasm</keyword>
<evidence type="ECO:0000256" key="9">
    <source>
        <dbReference type="HAMAP-Rule" id="MF_01852"/>
    </source>
</evidence>
<evidence type="ECO:0000259" key="10">
    <source>
        <dbReference type="PROSITE" id="PS51163"/>
    </source>
</evidence>
<dbReference type="PROSITE" id="PS51163">
    <property type="entry name" value="YRDC"/>
    <property type="match status" value="1"/>
</dbReference>
<keyword evidence="12" id="KW-1185">Reference proteome</keyword>
<dbReference type="STRING" id="1219383.SAMN05421733_1117"/>
<dbReference type="Gene3D" id="3.90.870.10">
    <property type="entry name" value="DHBP synthase"/>
    <property type="match status" value="1"/>
</dbReference>
<dbReference type="GO" id="GO:0000049">
    <property type="term" value="F:tRNA binding"/>
    <property type="evidence" value="ECO:0007669"/>
    <property type="project" value="TreeGrafter"/>
</dbReference>
<proteinExistence type="inferred from homology"/>
<evidence type="ECO:0000256" key="1">
    <source>
        <dbReference type="ARBA" id="ARBA00004496"/>
    </source>
</evidence>
<dbReference type="InterPro" id="IPR017945">
    <property type="entry name" value="DHBP_synth_RibB-like_a/b_dom"/>
</dbReference>
<dbReference type="Proteomes" id="UP000242501">
    <property type="component" value="Unassembled WGS sequence"/>
</dbReference>
<dbReference type="OrthoDB" id="9814580at2"/>
<protein>
    <recommendedName>
        <fullName evidence="9">Threonylcarbamoyl-AMP synthase</fullName>
        <shortName evidence="9">TC-AMP synthase</shortName>
        <ecNumber evidence="9">2.7.7.87</ecNumber>
    </recommendedName>
    <alternativeName>
        <fullName evidence="9">L-threonylcarbamoyladenylate synthase</fullName>
    </alternativeName>
    <alternativeName>
        <fullName evidence="9">t(6)A37 threonylcarbamoyladenosine biosynthesis protein TsaC</fullName>
    </alternativeName>
    <alternativeName>
        <fullName evidence="9">tRNA threonylcarbamoyladenosine biosynthesis protein TsaC</fullName>
    </alternativeName>
</protein>
<comment type="similarity">
    <text evidence="9">Belongs to the SUA5 family. TsaC subfamily.</text>
</comment>
<evidence type="ECO:0000313" key="11">
    <source>
        <dbReference type="EMBL" id="SDC17142.1"/>
    </source>
</evidence>
<dbReference type="RefSeq" id="WP_092749527.1">
    <property type="nucleotide sequence ID" value="NZ_FMYL01000011.1"/>
</dbReference>
<gene>
    <name evidence="9" type="primary">tsaC</name>
    <name evidence="11" type="ORF">SAMN05421733_1117</name>
</gene>
<dbReference type="InterPro" id="IPR023535">
    <property type="entry name" value="TC-AMP_synthase"/>
</dbReference>
<dbReference type="SUPFAM" id="SSF55821">
    <property type="entry name" value="YrdC/RibB"/>
    <property type="match status" value="1"/>
</dbReference>
<comment type="subcellular location">
    <subcellularLocation>
        <location evidence="1 9">Cytoplasm</location>
    </subcellularLocation>
</comment>
<keyword evidence="5 9" id="KW-0548">Nucleotidyltransferase</keyword>
<organism evidence="11 12">
    <name type="scientific">Acinetobacter boissieri</name>
    <dbReference type="NCBI Taxonomy" id="1219383"/>
    <lineage>
        <taxon>Bacteria</taxon>
        <taxon>Pseudomonadati</taxon>
        <taxon>Pseudomonadota</taxon>
        <taxon>Gammaproteobacteria</taxon>
        <taxon>Moraxellales</taxon>
        <taxon>Moraxellaceae</taxon>
        <taxon>Acinetobacter</taxon>
    </lineage>
</organism>
<dbReference type="EC" id="2.7.7.87" evidence="9"/>
<evidence type="ECO:0000256" key="2">
    <source>
        <dbReference type="ARBA" id="ARBA00022490"/>
    </source>
</evidence>
<keyword evidence="4 9" id="KW-0819">tRNA processing</keyword>
<dbReference type="GO" id="GO:0061710">
    <property type="term" value="F:L-threonylcarbamoyladenylate synthase"/>
    <property type="evidence" value="ECO:0007669"/>
    <property type="project" value="UniProtKB-EC"/>
</dbReference>
<dbReference type="GO" id="GO:0005737">
    <property type="term" value="C:cytoplasm"/>
    <property type="evidence" value="ECO:0007669"/>
    <property type="project" value="UniProtKB-SubCell"/>
</dbReference>
<name>A0A1G6JE90_9GAMM</name>
<reference evidence="12" key="1">
    <citation type="submission" date="2016-09" db="EMBL/GenBank/DDBJ databases">
        <authorList>
            <person name="Varghese N."/>
            <person name="Submissions S."/>
        </authorList>
    </citation>
    <scope>NUCLEOTIDE SEQUENCE [LARGE SCALE GENOMIC DNA]</scope>
    <source>
        <strain evidence="12">ANC 4422</strain>
    </source>
</reference>
<sequence length="189" mass="20641">MTLVSIIQATEDLHAGKVIAYPTEAVWGLGCDPFNESAFQQLLALKKRPIEKGVILLASEIAQVEHLFKSLNSNIQQKIISSWYKQNPHAKATTWLLPSDSTVPKWITGKHHSVAVRVTNHLLCQSLCESFGGFIVSTSANPAGALPAKCLKSAKQYFNDQITYLDGSLGLSPEPSRIIDASTGLIIRE</sequence>
<dbReference type="PANTHER" id="PTHR17490:SF18">
    <property type="entry name" value="THREONYLCARBAMOYL-AMP SYNTHASE"/>
    <property type="match status" value="1"/>
</dbReference>
<accession>A0A1G6JE90</accession>
<evidence type="ECO:0000256" key="4">
    <source>
        <dbReference type="ARBA" id="ARBA00022694"/>
    </source>
</evidence>
<evidence type="ECO:0000256" key="8">
    <source>
        <dbReference type="ARBA" id="ARBA00048366"/>
    </source>
</evidence>
<dbReference type="InterPro" id="IPR050156">
    <property type="entry name" value="TC-AMP_synthase_SUA5"/>
</dbReference>
<dbReference type="GO" id="GO:0002949">
    <property type="term" value="P:tRNA threonylcarbamoyladenosine modification"/>
    <property type="evidence" value="ECO:0007669"/>
    <property type="project" value="UniProtKB-UniRule"/>
</dbReference>
<keyword evidence="7 9" id="KW-0067">ATP-binding</keyword>
<feature type="domain" description="YrdC-like" evidence="10">
    <location>
        <begin position="3"/>
        <end position="189"/>
    </location>
</feature>
<dbReference type="AlphaFoldDB" id="A0A1G6JE90"/>
<comment type="catalytic activity">
    <reaction evidence="8 9">
        <text>L-threonine + hydrogencarbonate + ATP = L-threonylcarbamoyladenylate + diphosphate + H2O</text>
        <dbReference type="Rhea" id="RHEA:36407"/>
        <dbReference type="ChEBI" id="CHEBI:15377"/>
        <dbReference type="ChEBI" id="CHEBI:17544"/>
        <dbReference type="ChEBI" id="CHEBI:30616"/>
        <dbReference type="ChEBI" id="CHEBI:33019"/>
        <dbReference type="ChEBI" id="CHEBI:57926"/>
        <dbReference type="ChEBI" id="CHEBI:73682"/>
        <dbReference type="EC" id="2.7.7.87"/>
    </reaction>
</comment>
<evidence type="ECO:0000256" key="7">
    <source>
        <dbReference type="ARBA" id="ARBA00022840"/>
    </source>
</evidence>
<dbReference type="GO" id="GO:0003725">
    <property type="term" value="F:double-stranded RNA binding"/>
    <property type="evidence" value="ECO:0007669"/>
    <property type="project" value="InterPro"/>
</dbReference>
<evidence type="ECO:0000256" key="5">
    <source>
        <dbReference type="ARBA" id="ARBA00022695"/>
    </source>
</evidence>
<dbReference type="HAMAP" id="MF_01852">
    <property type="entry name" value="TsaC"/>
    <property type="match status" value="1"/>
</dbReference>
<evidence type="ECO:0000256" key="3">
    <source>
        <dbReference type="ARBA" id="ARBA00022679"/>
    </source>
</evidence>
<keyword evidence="3 9" id="KW-0808">Transferase</keyword>
<dbReference type="GO" id="GO:0006450">
    <property type="term" value="P:regulation of translational fidelity"/>
    <property type="evidence" value="ECO:0007669"/>
    <property type="project" value="TreeGrafter"/>
</dbReference>
<evidence type="ECO:0000313" key="12">
    <source>
        <dbReference type="Proteomes" id="UP000242501"/>
    </source>
</evidence>
<dbReference type="PANTHER" id="PTHR17490">
    <property type="entry name" value="SUA5"/>
    <property type="match status" value="1"/>
</dbReference>
<dbReference type="Pfam" id="PF01300">
    <property type="entry name" value="Sua5_yciO_yrdC"/>
    <property type="match status" value="1"/>
</dbReference>
<dbReference type="GO" id="GO:0005524">
    <property type="term" value="F:ATP binding"/>
    <property type="evidence" value="ECO:0007669"/>
    <property type="project" value="UniProtKB-UniRule"/>
</dbReference>
<keyword evidence="6 9" id="KW-0547">Nucleotide-binding</keyword>
<dbReference type="InterPro" id="IPR006070">
    <property type="entry name" value="Sua5-like_dom"/>
</dbReference>
<evidence type="ECO:0000256" key="6">
    <source>
        <dbReference type="ARBA" id="ARBA00022741"/>
    </source>
</evidence>
<comment type="function">
    <text evidence="9">Required for the formation of a threonylcarbamoyl group on adenosine at position 37 (t(6)A37) in tRNAs that read codons beginning with adenine. Catalyzes the conversion of L-threonine, HCO(3)(-)/CO(2) and ATP to give threonylcarbamoyl-AMP (TC-AMP) as the acyladenylate intermediate, with the release of diphosphate.</text>
</comment>